<accession>A0AAV1YFP7</accession>
<evidence type="ECO:0000313" key="3">
    <source>
        <dbReference type="Proteomes" id="UP001497480"/>
    </source>
</evidence>
<organism evidence="2 3">
    <name type="scientific">Lupinus luteus</name>
    <name type="common">European yellow lupine</name>
    <dbReference type="NCBI Taxonomy" id="3873"/>
    <lineage>
        <taxon>Eukaryota</taxon>
        <taxon>Viridiplantae</taxon>
        <taxon>Streptophyta</taxon>
        <taxon>Embryophyta</taxon>
        <taxon>Tracheophyta</taxon>
        <taxon>Spermatophyta</taxon>
        <taxon>Magnoliopsida</taxon>
        <taxon>eudicotyledons</taxon>
        <taxon>Gunneridae</taxon>
        <taxon>Pentapetalae</taxon>
        <taxon>rosids</taxon>
        <taxon>fabids</taxon>
        <taxon>Fabales</taxon>
        <taxon>Fabaceae</taxon>
        <taxon>Papilionoideae</taxon>
        <taxon>50 kb inversion clade</taxon>
        <taxon>genistoids sensu lato</taxon>
        <taxon>core genistoids</taxon>
        <taxon>Genisteae</taxon>
        <taxon>Lupinus</taxon>
    </lineage>
</organism>
<feature type="region of interest" description="Disordered" evidence="1">
    <location>
        <begin position="78"/>
        <end position="123"/>
    </location>
</feature>
<evidence type="ECO:0000256" key="1">
    <source>
        <dbReference type="SAM" id="MobiDB-lite"/>
    </source>
</evidence>
<reference evidence="2 3" key="1">
    <citation type="submission" date="2024-03" db="EMBL/GenBank/DDBJ databases">
        <authorList>
            <person name="Martinez-Hernandez J."/>
        </authorList>
    </citation>
    <scope>NUCLEOTIDE SEQUENCE [LARGE SCALE GENOMIC DNA]</scope>
</reference>
<sequence>MASSEPNKSHSIHHASIFGSRFLSDALPEFCIPARIQDETRPYLDPVMIGPCRVNGFQRRRRRVLGEAPAAAVDVREEDAYPRGKQDAGRTREMDKAGKVNWNIGTNIPKPPWTKPREITTHA</sequence>
<gene>
    <name evidence="2" type="ORF">LLUT_LOCUS33946</name>
</gene>
<comment type="caution">
    <text evidence="2">The sequence shown here is derived from an EMBL/GenBank/DDBJ whole genome shotgun (WGS) entry which is preliminary data.</text>
</comment>
<dbReference type="AlphaFoldDB" id="A0AAV1YFP7"/>
<protein>
    <submittedName>
        <fullName evidence="2">Uncharacterized protein</fullName>
    </submittedName>
</protein>
<dbReference type="EMBL" id="CAXHTB010000024">
    <property type="protein sequence ID" value="CAL0332886.1"/>
    <property type="molecule type" value="Genomic_DNA"/>
</dbReference>
<feature type="compositionally biased region" description="Basic and acidic residues" evidence="1">
    <location>
        <begin position="78"/>
        <end position="98"/>
    </location>
</feature>
<dbReference type="Proteomes" id="UP001497480">
    <property type="component" value="Unassembled WGS sequence"/>
</dbReference>
<evidence type="ECO:0000313" key="2">
    <source>
        <dbReference type="EMBL" id="CAL0332886.1"/>
    </source>
</evidence>
<proteinExistence type="predicted"/>
<keyword evidence="3" id="KW-1185">Reference proteome</keyword>
<name>A0AAV1YFP7_LUPLU</name>